<dbReference type="EMBL" id="FOVV01000015">
    <property type="protein sequence ID" value="SFO38803.1"/>
    <property type="molecule type" value="Genomic_DNA"/>
</dbReference>
<accession>A0AB38BYJ2</accession>
<evidence type="ECO:0000313" key="2">
    <source>
        <dbReference type="EMBL" id="SFO38803.1"/>
    </source>
</evidence>
<comment type="caution">
    <text evidence="2">The sequence shown here is derived from an EMBL/GenBank/DDBJ whole genome shotgun (WGS) entry which is preliminary data.</text>
</comment>
<proteinExistence type="predicted"/>
<name>A0AB38BYJ2_PSESX</name>
<evidence type="ECO:0000313" key="3">
    <source>
        <dbReference type="Proteomes" id="UP000183083"/>
    </source>
</evidence>
<keyword evidence="1" id="KW-0472">Membrane</keyword>
<protein>
    <recommendedName>
        <fullName evidence="4">DUF2946 domain-containing protein</fullName>
    </recommendedName>
</protein>
<keyword evidence="1" id="KW-1133">Transmembrane helix</keyword>
<dbReference type="Proteomes" id="UP000183083">
    <property type="component" value="Unassembled WGS sequence"/>
</dbReference>
<organism evidence="2 3">
    <name type="scientific">Pseudomonas syringae</name>
    <dbReference type="NCBI Taxonomy" id="317"/>
    <lineage>
        <taxon>Bacteria</taxon>
        <taxon>Pseudomonadati</taxon>
        <taxon>Pseudomonadota</taxon>
        <taxon>Gammaproteobacteria</taxon>
        <taxon>Pseudomonadales</taxon>
        <taxon>Pseudomonadaceae</taxon>
        <taxon>Pseudomonas</taxon>
    </lineage>
</organism>
<dbReference type="AlphaFoldDB" id="A0AB38BYJ2"/>
<evidence type="ECO:0000256" key="1">
    <source>
        <dbReference type="SAM" id="Phobius"/>
    </source>
</evidence>
<sequence length="234" mass="25309">MVAKCSRLTSCAFIFDMILQGEGTDEVVNDVCRTTVRLTAIAGFIRCSKATGHAACFASYGQVADSDNPCHPFIDPAQAADPLTPFCLVPARDVKLAAMNFFRTHCSPIAWILYAVVLFNGLACSIGHGQMMAAFAGTAVDSVSHASHGMSDMHAGHHTMHMSMHDSSKKMDMSGSMKAQSGECSFAGTLTLAMIFFVALGWLIRVRRTRFVLPDFWLGNLPRYTLPGLNPQAP</sequence>
<keyword evidence="1" id="KW-0812">Transmembrane</keyword>
<gene>
    <name evidence="2" type="ORF">SAMN05444065_115114</name>
</gene>
<feature type="transmembrane region" description="Helical" evidence="1">
    <location>
        <begin position="186"/>
        <end position="204"/>
    </location>
</feature>
<reference evidence="2 3" key="1">
    <citation type="submission" date="2016-10" db="EMBL/GenBank/DDBJ databases">
        <authorList>
            <person name="Varghese N."/>
            <person name="Submissions S."/>
        </authorList>
    </citation>
    <scope>NUCLEOTIDE SEQUENCE [LARGE SCALE GENOMIC DNA]</scope>
    <source>
        <strain evidence="2 3">BS0292</strain>
    </source>
</reference>
<evidence type="ECO:0008006" key="4">
    <source>
        <dbReference type="Google" id="ProtNLM"/>
    </source>
</evidence>
<feature type="transmembrane region" description="Helical" evidence="1">
    <location>
        <begin position="109"/>
        <end position="128"/>
    </location>
</feature>